<dbReference type="EMBL" id="JACOQK010000001">
    <property type="protein sequence ID" value="MBC5787158.1"/>
    <property type="molecule type" value="Genomic_DNA"/>
</dbReference>
<accession>A0ABR7IQ01</accession>
<dbReference type="Pfam" id="PF00882">
    <property type="entry name" value="Zn_dep_PLPC"/>
    <property type="match status" value="1"/>
</dbReference>
<dbReference type="RefSeq" id="WP_186996234.1">
    <property type="nucleotide sequence ID" value="NZ_JACOQK010000001.1"/>
</dbReference>
<protein>
    <submittedName>
        <fullName evidence="2">Zinc dependent phospholipase C family protein</fullName>
    </submittedName>
</protein>
<comment type="caution">
    <text evidence="2">The sequence shown here is derived from an EMBL/GenBank/DDBJ whole genome shotgun (WGS) entry which is preliminary data.</text>
</comment>
<dbReference type="SUPFAM" id="SSF48537">
    <property type="entry name" value="Phospholipase C/P1 nuclease"/>
    <property type="match status" value="1"/>
</dbReference>
<organism evidence="2 3">
    <name type="scientific">Clostridium facile</name>
    <dbReference type="NCBI Taxonomy" id="2763035"/>
    <lineage>
        <taxon>Bacteria</taxon>
        <taxon>Bacillati</taxon>
        <taxon>Bacillota</taxon>
        <taxon>Clostridia</taxon>
        <taxon>Eubacteriales</taxon>
        <taxon>Clostridiaceae</taxon>
        <taxon>Clostridium</taxon>
    </lineage>
</organism>
<dbReference type="Proteomes" id="UP000649151">
    <property type="component" value="Unassembled WGS sequence"/>
</dbReference>
<evidence type="ECO:0000313" key="2">
    <source>
        <dbReference type="EMBL" id="MBC5787158.1"/>
    </source>
</evidence>
<dbReference type="InterPro" id="IPR029002">
    <property type="entry name" value="PLPC/GPLD1"/>
</dbReference>
<gene>
    <name evidence="2" type="ORF">H8Z77_03850</name>
</gene>
<keyword evidence="3" id="KW-1185">Reference proteome</keyword>
<sequence length="200" mass="23843">MNVYSHLHVSRIVRRYIQREFGVHLPVMTFAYGNMRPDFSPKCKRIPHYKKDMYENIRQEISDLANCEKEKMNRFLLADRLGVICHYLCDFFCYAHSEKFTGSLREHFKYESLLNRYIKQRRRTCEQVNFLADAQITTNLFDLLERLDEQYENYIRLETLPGFDMVCALQACIEVTVRILAIIICKSQVSTRVHRDQVLA</sequence>
<reference evidence="2 3" key="1">
    <citation type="submission" date="2020-08" db="EMBL/GenBank/DDBJ databases">
        <title>Genome public.</title>
        <authorList>
            <person name="Liu C."/>
            <person name="Sun Q."/>
        </authorList>
    </citation>
    <scope>NUCLEOTIDE SEQUENCE [LARGE SCALE GENOMIC DNA]</scope>
    <source>
        <strain evidence="2 3">NSJ-27</strain>
    </source>
</reference>
<feature type="domain" description="Phospholipase C/D" evidence="1">
    <location>
        <begin position="6"/>
        <end position="156"/>
    </location>
</feature>
<proteinExistence type="predicted"/>
<name>A0ABR7IQ01_9CLOT</name>
<evidence type="ECO:0000313" key="3">
    <source>
        <dbReference type="Proteomes" id="UP000649151"/>
    </source>
</evidence>
<dbReference type="InterPro" id="IPR008947">
    <property type="entry name" value="PLipase_C/P1_nuclease_dom_sf"/>
</dbReference>
<evidence type="ECO:0000259" key="1">
    <source>
        <dbReference type="Pfam" id="PF00882"/>
    </source>
</evidence>